<sequence length="84" mass="9594">MVQQYLTQFITLARYVPEDVARDADRQRHFLKGLNSALKVGLVTHDFSTFQSLVNKTLLLEEECRKLGEDCKHKMSQNIGGPSQ</sequence>
<comment type="caution">
    <text evidence="1">The sequence shown here is derived from an EMBL/GenBank/DDBJ whole genome shotgun (WGS) entry which is preliminary data.</text>
</comment>
<gene>
    <name evidence="1" type="ORF">E2562_019600</name>
</gene>
<accession>A0A6G1EX80</accession>
<reference evidence="1 2" key="1">
    <citation type="submission" date="2019-11" db="EMBL/GenBank/DDBJ databases">
        <title>Whole genome sequence of Oryza granulata.</title>
        <authorList>
            <person name="Li W."/>
        </authorList>
    </citation>
    <scope>NUCLEOTIDE SEQUENCE [LARGE SCALE GENOMIC DNA]</scope>
    <source>
        <strain evidence="2">cv. Menghai</strain>
        <tissue evidence="1">Leaf</tissue>
    </source>
</reference>
<evidence type="ECO:0000313" key="2">
    <source>
        <dbReference type="Proteomes" id="UP000479710"/>
    </source>
</evidence>
<proteinExistence type="predicted"/>
<keyword evidence="2" id="KW-1185">Reference proteome</keyword>
<name>A0A6G1EX80_9ORYZ</name>
<protein>
    <recommendedName>
        <fullName evidence="3">Retrotransposon gag domain-containing protein</fullName>
    </recommendedName>
</protein>
<dbReference type="OrthoDB" id="786614at2759"/>
<organism evidence="1 2">
    <name type="scientific">Oryza meyeriana var. granulata</name>
    <dbReference type="NCBI Taxonomy" id="110450"/>
    <lineage>
        <taxon>Eukaryota</taxon>
        <taxon>Viridiplantae</taxon>
        <taxon>Streptophyta</taxon>
        <taxon>Embryophyta</taxon>
        <taxon>Tracheophyta</taxon>
        <taxon>Spermatophyta</taxon>
        <taxon>Magnoliopsida</taxon>
        <taxon>Liliopsida</taxon>
        <taxon>Poales</taxon>
        <taxon>Poaceae</taxon>
        <taxon>BOP clade</taxon>
        <taxon>Oryzoideae</taxon>
        <taxon>Oryzeae</taxon>
        <taxon>Oryzinae</taxon>
        <taxon>Oryza</taxon>
        <taxon>Oryza meyeriana</taxon>
    </lineage>
</organism>
<evidence type="ECO:0000313" key="1">
    <source>
        <dbReference type="EMBL" id="KAF0929278.1"/>
    </source>
</evidence>
<dbReference type="EMBL" id="SPHZ02000002">
    <property type="protein sequence ID" value="KAF0929278.1"/>
    <property type="molecule type" value="Genomic_DNA"/>
</dbReference>
<dbReference type="Proteomes" id="UP000479710">
    <property type="component" value="Unassembled WGS sequence"/>
</dbReference>
<dbReference type="AlphaFoldDB" id="A0A6G1EX80"/>
<evidence type="ECO:0008006" key="3">
    <source>
        <dbReference type="Google" id="ProtNLM"/>
    </source>
</evidence>